<dbReference type="CDD" id="cd01392">
    <property type="entry name" value="HTH_LacI"/>
    <property type="match status" value="1"/>
</dbReference>
<keyword evidence="1" id="KW-0805">Transcription regulation</keyword>
<feature type="domain" description="HTH lacI-type" evidence="4">
    <location>
        <begin position="1"/>
        <end position="54"/>
    </location>
</feature>
<gene>
    <name evidence="5" type="ORF">IAB46_03075</name>
</gene>
<dbReference type="PANTHER" id="PTHR30146">
    <property type="entry name" value="LACI-RELATED TRANSCRIPTIONAL REPRESSOR"/>
    <property type="match status" value="1"/>
</dbReference>
<comment type="caution">
    <text evidence="5">The sequence shown here is derived from an EMBL/GenBank/DDBJ whole genome shotgun (WGS) entry which is preliminary data.</text>
</comment>
<organism evidence="5 6">
    <name type="scientific">Candidatus Scybalocola faecigallinarum</name>
    <dbReference type="NCBI Taxonomy" id="2840941"/>
    <lineage>
        <taxon>Bacteria</taxon>
        <taxon>Bacillati</taxon>
        <taxon>Bacillota</taxon>
        <taxon>Clostridia</taxon>
        <taxon>Lachnospirales</taxon>
        <taxon>Lachnospiraceae</taxon>
        <taxon>Lachnospiraceae incertae sedis</taxon>
        <taxon>Candidatus Scybalocola (ex Gilroy et al. 2021)</taxon>
    </lineage>
</organism>
<accession>A0A9D1F2W3</accession>
<reference evidence="5" key="1">
    <citation type="submission" date="2020-10" db="EMBL/GenBank/DDBJ databases">
        <authorList>
            <person name="Gilroy R."/>
        </authorList>
    </citation>
    <scope>NUCLEOTIDE SEQUENCE</scope>
    <source>
        <strain evidence="5">CHK178-757</strain>
    </source>
</reference>
<dbReference type="SUPFAM" id="SSF47413">
    <property type="entry name" value="lambda repressor-like DNA-binding domains"/>
    <property type="match status" value="1"/>
</dbReference>
<dbReference type="Pfam" id="PF00356">
    <property type="entry name" value="LacI"/>
    <property type="match status" value="1"/>
</dbReference>
<evidence type="ECO:0000313" key="5">
    <source>
        <dbReference type="EMBL" id="HIS46536.1"/>
    </source>
</evidence>
<dbReference type="Gene3D" id="1.10.260.40">
    <property type="entry name" value="lambda repressor-like DNA-binding domains"/>
    <property type="match status" value="1"/>
</dbReference>
<reference evidence="5" key="2">
    <citation type="journal article" date="2021" name="PeerJ">
        <title>Extensive microbial diversity within the chicken gut microbiome revealed by metagenomics and culture.</title>
        <authorList>
            <person name="Gilroy R."/>
            <person name="Ravi A."/>
            <person name="Getino M."/>
            <person name="Pursley I."/>
            <person name="Horton D.L."/>
            <person name="Alikhan N.F."/>
            <person name="Baker D."/>
            <person name="Gharbi K."/>
            <person name="Hall N."/>
            <person name="Watson M."/>
            <person name="Adriaenssens E.M."/>
            <person name="Foster-Nyarko E."/>
            <person name="Jarju S."/>
            <person name="Secka A."/>
            <person name="Antonio M."/>
            <person name="Oren A."/>
            <person name="Chaudhuri R.R."/>
            <person name="La Ragione R."/>
            <person name="Hildebrand F."/>
            <person name="Pallen M.J."/>
        </authorList>
    </citation>
    <scope>NUCLEOTIDE SEQUENCE</scope>
    <source>
        <strain evidence="5">CHK178-757</strain>
    </source>
</reference>
<sequence length="326" mass="36382">MNIKDIAQMAGVSRATVSRYLNHGYVSDEKKQKIKDVIEQTGYVPSTQAQMLRTKKTRLIGVIIPKINSETVSRILKGIGQVLENYGYHMLVANTENRYEKELDYLKIFANDRVDGVILLASVRTRQHQKLLAQLPVPVVIAGQEAQKYSCVFHDDRNAAKALTQRFLERGCRRPVFLGVTDADTAAGMNRRLGFEAALKEHDLWSEDILELACEFDSASGYERMQELIREQADFDSVLCATDNIAAGALRALREAGIDVPGKVKLAGFGDTQLASLVTPAMTTVHYHYEESGKEAASMVMEQIYSGTRFVKSVMLGYEIVPRESL</sequence>
<dbReference type="PROSITE" id="PS00356">
    <property type="entry name" value="HTH_LACI_1"/>
    <property type="match status" value="1"/>
</dbReference>
<dbReference type="SUPFAM" id="SSF53822">
    <property type="entry name" value="Periplasmic binding protein-like I"/>
    <property type="match status" value="1"/>
</dbReference>
<proteinExistence type="predicted"/>
<keyword evidence="3" id="KW-0804">Transcription</keyword>
<dbReference type="AlphaFoldDB" id="A0A9D1F2W3"/>
<evidence type="ECO:0000256" key="2">
    <source>
        <dbReference type="ARBA" id="ARBA00023125"/>
    </source>
</evidence>
<dbReference type="PRINTS" id="PR00036">
    <property type="entry name" value="HTHLACI"/>
</dbReference>
<dbReference type="SMART" id="SM00354">
    <property type="entry name" value="HTH_LACI"/>
    <property type="match status" value="1"/>
</dbReference>
<dbReference type="CDD" id="cd01542">
    <property type="entry name" value="PBP1_TreR-like"/>
    <property type="match status" value="1"/>
</dbReference>
<dbReference type="InterPro" id="IPR046335">
    <property type="entry name" value="LacI/GalR-like_sensor"/>
</dbReference>
<dbReference type="InterPro" id="IPR010982">
    <property type="entry name" value="Lambda_DNA-bd_dom_sf"/>
</dbReference>
<dbReference type="Gene3D" id="3.40.50.2300">
    <property type="match status" value="2"/>
</dbReference>
<dbReference type="PANTHER" id="PTHR30146:SF109">
    <property type="entry name" value="HTH-TYPE TRANSCRIPTIONAL REGULATOR GALS"/>
    <property type="match status" value="1"/>
</dbReference>
<evidence type="ECO:0000256" key="1">
    <source>
        <dbReference type="ARBA" id="ARBA00023015"/>
    </source>
</evidence>
<dbReference type="InterPro" id="IPR028082">
    <property type="entry name" value="Peripla_BP_I"/>
</dbReference>
<dbReference type="Proteomes" id="UP000823927">
    <property type="component" value="Unassembled WGS sequence"/>
</dbReference>
<dbReference type="InterPro" id="IPR000843">
    <property type="entry name" value="HTH_LacI"/>
</dbReference>
<dbReference type="Pfam" id="PF13377">
    <property type="entry name" value="Peripla_BP_3"/>
    <property type="match status" value="1"/>
</dbReference>
<dbReference type="EMBL" id="DVIT01000013">
    <property type="protein sequence ID" value="HIS46536.1"/>
    <property type="molecule type" value="Genomic_DNA"/>
</dbReference>
<evidence type="ECO:0000256" key="3">
    <source>
        <dbReference type="ARBA" id="ARBA00023163"/>
    </source>
</evidence>
<evidence type="ECO:0000259" key="4">
    <source>
        <dbReference type="PROSITE" id="PS50932"/>
    </source>
</evidence>
<dbReference type="PROSITE" id="PS50932">
    <property type="entry name" value="HTH_LACI_2"/>
    <property type="match status" value="1"/>
</dbReference>
<evidence type="ECO:0000313" key="6">
    <source>
        <dbReference type="Proteomes" id="UP000823927"/>
    </source>
</evidence>
<dbReference type="GO" id="GO:0003700">
    <property type="term" value="F:DNA-binding transcription factor activity"/>
    <property type="evidence" value="ECO:0007669"/>
    <property type="project" value="TreeGrafter"/>
</dbReference>
<keyword evidence="2 5" id="KW-0238">DNA-binding</keyword>
<protein>
    <submittedName>
        <fullName evidence="5">LacI family DNA-binding transcriptional regulator</fullName>
    </submittedName>
</protein>
<dbReference type="GO" id="GO:0000976">
    <property type="term" value="F:transcription cis-regulatory region binding"/>
    <property type="evidence" value="ECO:0007669"/>
    <property type="project" value="TreeGrafter"/>
</dbReference>
<name>A0A9D1F2W3_9FIRM</name>